<gene>
    <name evidence="2" type="ORF">CP911_19040</name>
</gene>
<proteinExistence type="predicted"/>
<feature type="transmembrane region" description="Helical" evidence="1">
    <location>
        <begin position="6"/>
        <end position="27"/>
    </location>
</feature>
<name>A0A2A5MG92_9ENTR</name>
<evidence type="ECO:0000313" key="2">
    <source>
        <dbReference type="EMBL" id="PCM59931.1"/>
    </source>
</evidence>
<keyword evidence="1" id="KW-1133">Transmembrane helix</keyword>
<sequence>MVYSDLVSTAAMIVALIAVPASGYLSYHYAIKGERRKEFNAVADAIRKKLRDQLDAVEAGYYPSGTNSISEGEFEYFLDLHPRKKRAHARDLWQEYQRVLIECLHYDEDNFFKFINKEGLKSAIVKLLPVTERL</sequence>
<dbReference type="EMBL" id="NXHG01000012">
    <property type="protein sequence ID" value="PCM59931.1"/>
    <property type="molecule type" value="Genomic_DNA"/>
</dbReference>
<reference evidence="2 3" key="1">
    <citation type="submission" date="2017-09" db="EMBL/GenBank/DDBJ databases">
        <title>Mdr eskape-Ghana.</title>
        <authorList>
            <person name="Agyepong N."/>
            <person name="Janice J."/>
            <person name="Samuelsen O."/>
            <person name="Owusu-Ofori A."/>
            <person name="Sundsfjord A."/>
            <person name="Essack S."/>
            <person name="Pedersen T."/>
        </authorList>
    </citation>
    <scope>NUCLEOTIDE SEQUENCE [LARGE SCALE GENOMIC DNA]</scope>
    <source>
        <strain evidence="2 3">46</strain>
    </source>
</reference>
<dbReference type="Proteomes" id="UP000217648">
    <property type="component" value="Unassembled WGS sequence"/>
</dbReference>
<comment type="caution">
    <text evidence="2">The sequence shown here is derived from an EMBL/GenBank/DDBJ whole genome shotgun (WGS) entry which is preliminary data.</text>
</comment>
<dbReference type="RefSeq" id="WP_096833834.1">
    <property type="nucleotide sequence ID" value="NZ_NXHG01000012.1"/>
</dbReference>
<organism evidence="2 3">
    <name type="scientific">Klebsiella quasipneumoniae</name>
    <dbReference type="NCBI Taxonomy" id="1463165"/>
    <lineage>
        <taxon>Bacteria</taxon>
        <taxon>Pseudomonadati</taxon>
        <taxon>Pseudomonadota</taxon>
        <taxon>Gammaproteobacteria</taxon>
        <taxon>Enterobacterales</taxon>
        <taxon>Enterobacteriaceae</taxon>
        <taxon>Klebsiella/Raoultella group</taxon>
        <taxon>Klebsiella</taxon>
        <taxon>Klebsiella pneumoniae complex</taxon>
    </lineage>
</organism>
<protein>
    <submittedName>
        <fullName evidence="2">Uncharacterized protein</fullName>
    </submittedName>
</protein>
<accession>A0A2A5MG92</accession>
<evidence type="ECO:0000313" key="3">
    <source>
        <dbReference type="Proteomes" id="UP000217648"/>
    </source>
</evidence>
<keyword evidence="1" id="KW-0812">Transmembrane</keyword>
<evidence type="ECO:0000256" key="1">
    <source>
        <dbReference type="SAM" id="Phobius"/>
    </source>
</evidence>
<dbReference type="AlphaFoldDB" id="A0A2A5MG92"/>
<keyword evidence="1" id="KW-0472">Membrane</keyword>